<sequence length="362" mass="39921">MLLSNLKVLDFSTLLPGPFATLMLADLGADVLRVERPTDGGTQSMDQYLNRSKRSITLDLKQEASIEAVKNIVKEYDIVLEQFRPGVMERLGLGYEELKKVNPQLIYCSLTGFGQTGPYKYRPGHDINYLSIAGLSSYSGTKEDGPAKNGTQIADLAGGSLHAVIGILSAVIYRERTGEGQSIDISMTDCSFSLNALSAPLNLQKGLELKPEELLLNGGSFYDYYQTKDGRYFSVGSLEPPFRKALCKAIGREDLAGISMQNDDESSRAFKQAVKEAFLDKTFAEWQEIFAEYEACVEPVLTFTEAVEHPQLKERGMIVDVPDGNGNTQRQIACPIKTSVFKPEYKHVGPKAGTSNQEIFTN</sequence>
<dbReference type="GO" id="GO:0016740">
    <property type="term" value="F:transferase activity"/>
    <property type="evidence" value="ECO:0007669"/>
    <property type="project" value="UniProtKB-KW"/>
</dbReference>
<protein>
    <submittedName>
        <fullName evidence="1">CoA transferase</fullName>
    </submittedName>
</protein>
<evidence type="ECO:0000313" key="1">
    <source>
        <dbReference type="EMBL" id="QQT02738.1"/>
    </source>
</evidence>
<dbReference type="Pfam" id="PF02515">
    <property type="entry name" value="CoA_transf_3"/>
    <property type="match status" value="1"/>
</dbReference>
<organism evidence="1 2">
    <name type="scientific">Peribacillus psychrosaccharolyticus</name>
    <name type="common">Bacillus psychrosaccharolyticus</name>
    <dbReference type="NCBI Taxonomy" id="1407"/>
    <lineage>
        <taxon>Bacteria</taxon>
        <taxon>Bacillati</taxon>
        <taxon>Bacillota</taxon>
        <taxon>Bacilli</taxon>
        <taxon>Bacillales</taxon>
        <taxon>Bacillaceae</taxon>
        <taxon>Peribacillus</taxon>
    </lineage>
</organism>
<dbReference type="KEGG" id="ppsr:I6J18_17460"/>
<dbReference type="InterPro" id="IPR044855">
    <property type="entry name" value="CoA-Trfase_III_dom3_sf"/>
</dbReference>
<dbReference type="Gene3D" id="3.30.1540.10">
    <property type="entry name" value="formyl-coa transferase, domain 3"/>
    <property type="match status" value="1"/>
</dbReference>
<dbReference type="InterPro" id="IPR050509">
    <property type="entry name" value="CoA-transferase_III"/>
</dbReference>
<dbReference type="EMBL" id="CP068053">
    <property type="protein sequence ID" value="QQT02738.1"/>
    <property type="molecule type" value="Genomic_DNA"/>
</dbReference>
<keyword evidence="2" id="KW-1185">Reference proteome</keyword>
<evidence type="ECO:0000313" key="2">
    <source>
        <dbReference type="Proteomes" id="UP000595254"/>
    </source>
</evidence>
<gene>
    <name evidence="1" type="ORF">I6J18_17460</name>
</gene>
<name>A0A974NRY2_PERPY</name>
<dbReference type="Proteomes" id="UP000595254">
    <property type="component" value="Chromosome"/>
</dbReference>
<accession>A0A974NRY2</accession>
<proteinExistence type="predicted"/>
<dbReference type="AlphaFoldDB" id="A0A974NRY2"/>
<dbReference type="SUPFAM" id="SSF89796">
    <property type="entry name" value="CoA-transferase family III (CaiB/BaiF)"/>
    <property type="match status" value="1"/>
</dbReference>
<reference evidence="1 2" key="1">
    <citation type="submission" date="2021-01" db="EMBL/GenBank/DDBJ databases">
        <title>FDA dAtabase for Regulatory Grade micrObial Sequences (FDA-ARGOS): Supporting development and validation of Infectious Disease Dx tests.</title>
        <authorList>
            <person name="Nelson B."/>
            <person name="Plummer A."/>
            <person name="Tallon L."/>
            <person name="Sadzewicz L."/>
            <person name="Zhao X."/>
            <person name="Boylan J."/>
            <person name="Ott S."/>
            <person name="Bowen H."/>
            <person name="Vavikolanu K."/>
            <person name="Mehta A."/>
            <person name="Aluvathingal J."/>
            <person name="Nadendla S."/>
            <person name="Myers T."/>
            <person name="Yan Y."/>
            <person name="Sichtig H."/>
        </authorList>
    </citation>
    <scope>NUCLEOTIDE SEQUENCE [LARGE SCALE GENOMIC DNA]</scope>
    <source>
        <strain evidence="1 2">FDAARGOS_1161</strain>
    </source>
</reference>
<dbReference type="PANTHER" id="PTHR48228">
    <property type="entry name" value="SUCCINYL-COA--D-CITRAMALATE COA-TRANSFERASE"/>
    <property type="match status" value="1"/>
</dbReference>
<dbReference type="InterPro" id="IPR023606">
    <property type="entry name" value="CoA-Trfase_III_dom_1_sf"/>
</dbReference>
<dbReference type="Gene3D" id="3.40.50.10540">
    <property type="entry name" value="Crotonobetainyl-coa:carnitine coa-transferase, domain 1"/>
    <property type="match status" value="1"/>
</dbReference>
<keyword evidence="1" id="KW-0808">Transferase</keyword>
<dbReference type="InterPro" id="IPR003673">
    <property type="entry name" value="CoA-Trfase_fam_III"/>
</dbReference>
<dbReference type="PANTHER" id="PTHR48228:SF5">
    <property type="entry name" value="ALPHA-METHYLACYL-COA RACEMASE"/>
    <property type="match status" value="1"/>
</dbReference>